<proteinExistence type="predicted"/>
<name>A0AC35GCH1_9BILA</name>
<evidence type="ECO:0000313" key="2">
    <source>
        <dbReference type="WBParaSite" id="PS1159_v2.g3892.t1"/>
    </source>
</evidence>
<accession>A0AC35GCH1</accession>
<evidence type="ECO:0000313" key="1">
    <source>
        <dbReference type="Proteomes" id="UP000887580"/>
    </source>
</evidence>
<sequence length="186" mass="20439">MSINIYPTRTRCRSCSITLTSKARAASSTSLSHSRRQSPAASSSSSLSHSRRQSPAAASSLHSRRQTSSSSSSLHSRRQSSIVNQSTQVMGSSGGKSLEELMKSNSSFISTMQNRKNGIRRVKATIRSRNRTEGEVFDEAIALSDKTVFVRLLQQLVSKPINLKLAAKILPEIRFLLSHKNSNFVD</sequence>
<dbReference type="WBParaSite" id="PS1159_v2.g3892.t1">
    <property type="protein sequence ID" value="PS1159_v2.g3892.t1"/>
    <property type="gene ID" value="PS1159_v2.g3892"/>
</dbReference>
<reference evidence="2" key="1">
    <citation type="submission" date="2022-11" db="UniProtKB">
        <authorList>
            <consortium name="WormBaseParasite"/>
        </authorList>
    </citation>
    <scope>IDENTIFICATION</scope>
</reference>
<dbReference type="Proteomes" id="UP000887580">
    <property type="component" value="Unplaced"/>
</dbReference>
<protein>
    <submittedName>
        <fullName evidence="2">Uncharacterized protein</fullName>
    </submittedName>
</protein>
<organism evidence="1 2">
    <name type="scientific">Panagrolaimus sp. PS1159</name>
    <dbReference type="NCBI Taxonomy" id="55785"/>
    <lineage>
        <taxon>Eukaryota</taxon>
        <taxon>Metazoa</taxon>
        <taxon>Ecdysozoa</taxon>
        <taxon>Nematoda</taxon>
        <taxon>Chromadorea</taxon>
        <taxon>Rhabditida</taxon>
        <taxon>Tylenchina</taxon>
        <taxon>Panagrolaimomorpha</taxon>
        <taxon>Panagrolaimoidea</taxon>
        <taxon>Panagrolaimidae</taxon>
        <taxon>Panagrolaimus</taxon>
    </lineage>
</organism>